<dbReference type="InterPro" id="IPR001995">
    <property type="entry name" value="Peptidase_A2_cat"/>
</dbReference>
<dbReference type="CDD" id="cd05483">
    <property type="entry name" value="retropepsin_like_bacteria"/>
    <property type="match status" value="1"/>
</dbReference>
<name>A0A4Y8ZNR0_9SPHN</name>
<reference evidence="4 5" key="1">
    <citation type="submission" date="2019-03" db="EMBL/GenBank/DDBJ databases">
        <title>Genome sequence of Sphingomonas sp. 17J27-24.</title>
        <authorList>
            <person name="Kim M."/>
            <person name="Maeng S."/>
            <person name="Sathiyaraj S."/>
        </authorList>
    </citation>
    <scope>NUCLEOTIDE SEQUENCE [LARGE SCALE GENOMIC DNA]</scope>
    <source>
        <strain evidence="4 5">17J27-24</strain>
    </source>
</reference>
<protein>
    <recommendedName>
        <fullName evidence="3">Peptidase A2 domain-containing protein</fullName>
    </recommendedName>
</protein>
<keyword evidence="5" id="KW-1185">Reference proteome</keyword>
<gene>
    <name evidence="4" type="ORF">E2493_18300</name>
</gene>
<dbReference type="SUPFAM" id="SSF50156">
    <property type="entry name" value="PDZ domain-like"/>
    <property type="match status" value="1"/>
</dbReference>
<feature type="chain" id="PRO_5021326717" description="Peptidase A2 domain-containing protein" evidence="2">
    <location>
        <begin position="24"/>
        <end position="384"/>
    </location>
</feature>
<evidence type="ECO:0000256" key="2">
    <source>
        <dbReference type="SAM" id="SignalP"/>
    </source>
</evidence>
<dbReference type="Pfam" id="PF13650">
    <property type="entry name" value="Asp_protease_2"/>
    <property type="match status" value="2"/>
</dbReference>
<dbReference type="Gene3D" id="2.30.42.10">
    <property type="match status" value="1"/>
</dbReference>
<dbReference type="InterPro" id="IPR021109">
    <property type="entry name" value="Peptidase_aspartic_dom_sf"/>
</dbReference>
<evidence type="ECO:0000313" key="4">
    <source>
        <dbReference type="EMBL" id="TFI56785.1"/>
    </source>
</evidence>
<evidence type="ECO:0000256" key="1">
    <source>
        <dbReference type="ARBA" id="ARBA00022801"/>
    </source>
</evidence>
<proteinExistence type="predicted"/>
<dbReference type="Proteomes" id="UP000298213">
    <property type="component" value="Unassembled WGS sequence"/>
</dbReference>
<dbReference type="RefSeq" id="WP_135089808.1">
    <property type="nucleotide sequence ID" value="NZ_SPDV01000052.1"/>
</dbReference>
<dbReference type="AlphaFoldDB" id="A0A4Y8ZNR0"/>
<dbReference type="OrthoDB" id="107347at2"/>
<comment type="caution">
    <text evidence="4">The sequence shown here is derived from an EMBL/GenBank/DDBJ whole genome shotgun (WGS) entry which is preliminary data.</text>
</comment>
<dbReference type="Gene3D" id="2.40.70.10">
    <property type="entry name" value="Acid Proteases"/>
    <property type="match status" value="2"/>
</dbReference>
<dbReference type="GO" id="GO:0006508">
    <property type="term" value="P:proteolysis"/>
    <property type="evidence" value="ECO:0007669"/>
    <property type="project" value="InterPro"/>
</dbReference>
<dbReference type="SUPFAM" id="SSF50630">
    <property type="entry name" value="Acid proteases"/>
    <property type="match status" value="1"/>
</dbReference>
<evidence type="ECO:0000259" key="3">
    <source>
        <dbReference type="PROSITE" id="PS50175"/>
    </source>
</evidence>
<keyword evidence="1" id="KW-0378">Hydrolase</keyword>
<keyword evidence="2" id="KW-0732">Signal</keyword>
<feature type="domain" description="Peptidase A2" evidence="3">
    <location>
        <begin position="192"/>
        <end position="233"/>
    </location>
</feature>
<sequence>MFSRRDMLGAAAALPFLPAAARAGGGATRVGGARIVVLDNRLWTQVRFGDRGPYSFILDSGAWTNAIQKGLARTLKLRERGSLIGKGIGGTQQFVHYEAPDVSIGNISIGTADFSGFEGAMLHPEASGLLSAAFLTVADADLDFDRNEWRIYPDGRTPAEGYVALAGTIRGSAQRRGATKIYVDARMDGQTLRLLVDTGAPGQLLLAPAATRRLGLWNERSPYVPTPLAGIGGSAGLARLVRGSRLQLGPIAFDRPLVMLSDPKGQDMESDGILGLGLIERMNLSTDVRGGKLWAMRNGRPARPERYGLTGLWLEERKDGLEVVAASPQSPAVEAGLRLGDAIIGVSLDEWIRKVARRPGTVVDFAFRRDGIEQAGRLTLRAFL</sequence>
<dbReference type="InterPro" id="IPR034122">
    <property type="entry name" value="Retropepsin-like_bacterial"/>
</dbReference>
<accession>A0A4Y8ZNR0</accession>
<dbReference type="EMBL" id="SPDV01000052">
    <property type="protein sequence ID" value="TFI56785.1"/>
    <property type="molecule type" value="Genomic_DNA"/>
</dbReference>
<dbReference type="InterPro" id="IPR036034">
    <property type="entry name" value="PDZ_sf"/>
</dbReference>
<dbReference type="PROSITE" id="PS50175">
    <property type="entry name" value="ASP_PROT_RETROV"/>
    <property type="match status" value="1"/>
</dbReference>
<evidence type="ECO:0000313" key="5">
    <source>
        <dbReference type="Proteomes" id="UP000298213"/>
    </source>
</evidence>
<organism evidence="4 5">
    <name type="scientific">Sphingomonas parva</name>
    <dbReference type="NCBI Taxonomy" id="2555898"/>
    <lineage>
        <taxon>Bacteria</taxon>
        <taxon>Pseudomonadati</taxon>
        <taxon>Pseudomonadota</taxon>
        <taxon>Alphaproteobacteria</taxon>
        <taxon>Sphingomonadales</taxon>
        <taxon>Sphingomonadaceae</taxon>
        <taxon>Sphingomonas</taxon>
    </lineage>
</organism>
<feature type="signal peptide" evidence="2">
    <location>
        <begin position="1"/>
        <end position="23"/>
    </location>
</feature>
<dbReference type="GO" id="GO:0004190">
    <property type="term" value="F:aspartic-type endopeptidase activity"/>
    <property type="evidence" value="ECO:0007669"/>
    <property type="project" value="InterPro"/>
</dbReference>